<keyword evidence="1 2" id="KW-0193">Cuticle</keyword>
<dbReference type="PANTHER" id="PTHR10380">
    <property type="entry name" value="CUTICLE PROTEIN"/>
    <property type="match status" value="1"/>
</dbReference>
<dbReference type="AlphaFoldDB" id="A0A6A0H908"/>
<dbReference type="RefSeq" id="XP_018011669.1">
    <property type="nucleotide sequence ID" value="XM_018156180.2"/>
</dbReference>
<organism evidence="5">
    <name type="scientific">Hyalella azteca</name>
    <name type="common">Amphipod</name>
    <dbReference type="NCBI Taxonomy" id="294128"/>
    <lineage>
        <taxon>Eukaryota</taxon>
        <taxon>Metazoa</taxon>
        <taxon>Ecdysozoa</taxon>
        <taxon>Arthropoda</taxon>
        <taxon>Crustacea</taxon>
        <taxon>Multicrustacea</taxon>
        <taxon>Malacostraca</taxon>
        <taxon>Eumalacostraca</taxon>
        <taxon>Peracarida</taxon>
        <taxon>Amphipoda</taxon>
        <taxon>Senticaudata</taxon>
        <taxon>Talitrida</taxon>
        <taxon>Talitroidea</taxon>
        <taxon>Hyalellidae</taxon>
        <taxon>Hyalella</taxon>
    </lineage>
</organism>
<dbReference type="Proteomes" id="UP000711488">
    <property type="component" value="Unassembled WGS sequence"/>
</dbReference>
<feature type="chain" id="PRO_5044628612" evidence="4">
    <location>
        <begin position="20"/>
        <end position="181"/>
    </location>
</feature>
<protein>
    <submittedName>
        <fullName evidence="5">Cuticle Protein CPR RR Uncl</fullName>
    </submittedName>
    <submittedName>
        <fullName evidence="7">Cuticle protein AM1199</fullName>
    </submittedName>
</protein>
<dbReference type="OrthoDB" id="6357128at2759"/>
<dbReference type="Proteomes" id="UP000694843">
    <property type="component" value="Unplaced"/>
</dbReference>
<evidence type="ECO:0000256" key="4">
    <source>
        <dbReference type="SAM" id="SignalP"/>
    </source>
</evidence>
<dbReference type="PROSITE" id="PS00233">
    <property type="entry name" value="CHIT_BIND_RR_1"/>
    <property type="match status" value="1"/>
</dbReference>
<dbReference type="OMA" id="ESSMIPT"/>
<evidence type="ECO:0000313" key="5">
    <source>
        <dbReference type="EMBL" id="KAA0201505.1"/>
    </source>
</evidence>
<evidence type="ECO:0000256" key="1">
    <source>
        <dbReference type="ARBA" id="ARBA00022460"/>
    </source>
</evidence>
<gene>
    <name evidence="7" type="primary">LOC108668920</name>
    <name evidence="5" type="ORF">HAZT_HAZT003755</name>
</gene>
<reference evidence="5" key="3">
    <citation type="submission" date="2019-06" db="EMBL/GenBank/DDBJ databases">
        <authorList>
            <person name="Poynton C."/>
            <person name="Hasenbein S."/>
            <person name="Benoit J.B."/>
            <person name="Sepulveda M.S."/>
            <person name="Poelchau M.F."/>
            <person name="Murali S.C."/>
            <person name="Chen S."/>
            <person name="Glastad K.M."/>
            <person name="Werren J.H."/>
            <person name="Vineis J.H."/>
            <person name="Bowen J.L."/>
            <person name="Friedrich M."/>
            <person name="Jones J."/>
            <person name="Robertson H.M."/>
            <person name="Feyereisen R."/>
            <person name="Mechler-Hickson A."/>
            <person name="Mathers N."/>
            <person name="Lee C.E."/>
            <person name="Colbourne J.K."/>
            <person name="Biales A."/>
            <person name="Johnston J.S."/>
            <person name="Wellborn G.A."/>
            <person name="Rosendale A.J."/>
            <person name="Cridge A.G."/>
            <person name="Munoz-Torres M.C."/>
            <person name="Bain P.A."/>
            <person name="Manny A.R."/>
            <person name="Major K.M."/>
            <person name="Lambert F.N."/>
            <person name="Vulpe C.D."/>
            <person name="Tuck P."/>
            <person name="Blalock B.J."/>
            <person name="Lin Y.-Y."/>
            <person name="Smith M.E."/>
            <person name="Ochoa-Acuna H."/>
            <person name="Chen M.-J.M."/>
            <person name="Childers C.P."/>
            <person name="Qu J."/>
            <person name="Dugan S."/>
            <person name="Lee S.L."/>
            <person name="Chao H."/>
            <person name="Dinh H."/>
            <person name="Han Y."/>
            <person name="Doddapaneni H."/>
            <person name="Worley K.C."/>
            <person name="Muzny D.M."/>
            <person name="Gibbs R.A."/>
            <person name="Richards S."/>
        </authorList>
    </citation>
    <scope>NUCLEOTIDE SEQUENCE</scope>
    <source>
        <strain evidence="5">HAZT.00-mixed</strain>
        <tissue evidence="5">Whole organism</tissue>
    </source>
</reference>
<dbReference type="KEGG" id="hazt:108668920"/>
<reference evidence="5" key="1">
    <citation type="submission" date="2014-08" db="EMBL/GenBank/DDBJ databases">
        <authorList>
            <person name="Murali S."/>
            <person name="Richards S."/>
            <person name="Bandaranaike D."/>
            <person name="Bellair M."/>
            <person name="Blankenburg K."/>
            <person name="Chao H."/>
            <person name="Dinh H."/>
            <person name="Doddapaneni H."/>
            <person name="Dugan-Rocha S."/>
            <person name="Elkadiri S."/>
            <person name="Gnanaolivu R."/>
            <person name="Hughes D."/>
            <person name="Lee S."/>
            <person name="Li M."/>
            <person name="Ming W."/>
            <person name="Munidasa M."/>
            <person name="Muniz J."/>
            <person name="Nguyen L."/>
            <person name="Osuji N."/>
            <person name="Pu L.-L."/>
            <person name="Puazo M."/>
            <person name="Skinner E."/>
            <person name="Qu C."/>
            <person name="Quiroz J."/>
            <person name="Raj R."/>
            <person name="Weissenberger G."/>
            <person name="Xin Y."/>
            <person name="Zou X."/>
            <person name="Han Y."/>
            <person name="Worley K."/>
            <person name="Muzny D."/>
            <person name="Gibbs R."/>
        </authorList>
    </citation>
    <scope>NUCLEOTIDE SEQUENCE</scope>
    <source>
        <strain evidence="5">HAZT.00-mixed</strain>
        <tissue evidence="5">Whole organism</tissue>
    </source>
</reference>
<evidence type="ECO:0000256" key="2">
    <source>
        <dbReference type="PROSITE-ProRule" id="PRU00497"/>
    </source>
</evidence>
<dbReference type="GeneID" id="108668920"/>
<feature type="compositionally biased region" description="Low complexity" evidence="3">
    <location>
        <begin position="155"/>
        <end position="172"/>
    </location>
</feature>
<dbReference type="EMBL" id="JQDR03005386">
    <property type="protein sequence ID" value="KAA0201505.1"/>
    <property type="molecule type" value="Genomic_DNA"/>
</dbReference>
<dbReference type="PROSITE" id="PS51155">
    <property type="entry name" value="CHIT_BIND_RR_2"/>
    <property type="match status" value="1"/>
</dbReference>
<evidence type="ECO:0000313" key="7">
    <source>
        <dbReference type="RefSeq" id="XP_018011669.1"/>
    </source>
</evidence>
<keyword evidence="4" id="KW-0732">Signal</keyword>
<accession>A0A6A0H908</accession>
<dbReference type="PANTHER" id="PTHR10380:SF173">
    <property type="entry name" value="CUTICULAR PROTEIN 47EF, ISOFORM C-RELATED"/>
    <property type="match status" value="1"/>
</dbReference>
<reference evidence="7" key="4">
    <citation type="submission" date="2025-04" db="UniProtKB">
        <authorList>
            <consortium name="RefSeq"/>
        </authorList>
    </citation>
    <scope>IDENTIFICATION</scope>
    <source>
        <tissue evidence="7">Whole organism</tissue>
    </source>
</reference>
<evidence type="ECO:0000313" key="6">
    <source>
        <dbReference type="Proteomes" id="UP000694843"/>
    </source>
</evidence>
<feature type="region of interest" description="Disordered" evidence="3">
    <location>
        <begin position="152"/>
        <end position="181"/>
    </location>
</feature>
<dbReference type="GO" id="GO:0062129">
    <property type="term" value="C:chitin-based extracellular matrix"/>
    <property type="evidence" value="ECO:0007669"/>
    <property type="project" value="TreeGrafter"/>
</dbReference>
<dbReference type="Pfam" id="PF00379">
    <property type="entry name" value="Chitin_bind_4"/>
    <property type="match status" value="1"/>
</dbReference>
<sequence>MNKIPKTYLLALLVVAASAQRYSAPRRTFGSSSNSGSFGSSSAAFGSNFNAGAFGRSSGPVVPILRDDRNGPNNGAYDFWFRTGNGIERREQGAPTGPRGAVESSGSWSFTFPDGTPASLSFVADENGYRPESSMIPTPPPLPRHAIEQIEFARRSSGGRPSSGGQAAGGRPFNSQGRYYN</sequence>
<proteinExistence type="predicted"/>
<dbReference type="InterPro" id="IPR000618">
    <property type="entry name" value="Insect_cuticle"/>
</dbReference>
<evidence type="ECO:0000256" key="3">
    <source>
        <dbReference type="SAM" id="MobiDB-lite"/>
    </source>
</evidence>
<name>A0A6A0H908_HYAAZ</name>
<keyword evidence="6" id="KW-1185">Reference proteome</keyword>
<dbReference type="InterPro" id="IPR050468">
    <property type="entry name" value="Cuticle_Struct_Prot"/>
</dbReference>
<feature type="region of interest" description="Disordered" evidence="3">
    <location>
        <begin position="88"/>
        <end position="108"/>
    </location>
</feature>
<reference evidence="5" key="2">
    <citation type="journal article" date="2018" name="Environ. Sci. Technol.">
        <title>The Toxicogenome of Hyalella azteca: A Model for Sediment Ecotoxicology and Evolutionary Toxicology.</title>
        <authorList>
            <person name="Poynton H.C."/>
            <person name="Hasenbein S."/>
            <person name="Benoit J.B."/>
            <person name="Sepulveda M.S."/>
            <person name="Poelchau M.F."/>
            <person name="Hughes D.S.T."/>
            <person name="Murali S.C."/>
            <person name="Chen S."/>
            <person name="Glastad K.M."/>
            <person name="Goodisman M.A.D."/>
            <person name="Werren J.H."/>
            <person name="Vineis J.H."/>
            <person name="Bowen J.L."/>
            <person name="Friedrich M."/>
            <person name="Jones J."/>
            <person name="Robertson H.M."/>
            <person name="Feyereisen R."/>
            <person name="Mechler-Hickson A."/>
            <person name="Mathers N."/>
            <person name="Lee C.E."/>
            <person name="Colbourne J.K."/>
            <person name="Biales A."/>
            <person name="Johnston J.S."/>
            <person name="Wellborn G.A."/>
            <person name="Rosendale A.J."/>
            <person name="Cridge A.G."/>
            <person name="Munoz-Torres M.C."/>
            <person name="Bain P.A."/>
            <person name="Manny A.R."/>
            <person name="Major K.M."/>
            <person name="Lambert F.N."/>
            <person name="Vulpe C.D."/>
            <person name="Tuck P."/>
            <person name="Blalock B.J."/>
            <person name="Lin Y.Y."/>
            <person name="Smith M.E."/>
            <person name="Ochoa-Acuna H."/>
            <person name="Chen M.M."/>
            <person name="Childers C.P."/>
            <person name="Qu J."/>
            <person name="Dugan S."/>
            <person name="Lee S.L."/>
            <person name="Chao H."/>
            <person name="Dinh H."/>
            <person name="Han Y."/>
            <person name="Doddapaneni H."/>
            <person name="Worley K.C."/>
            <person name="Muzny D.M."/>
            <person name="Gibbs R.A."/>
            <person name="Richards S."/>
        </authorList>
    </citation>
    <scope>NUCLEOTIDE SEQUENCE</scope>
    <source>
        <strain evidence="5">HAZT.00-mixed</strain>
        <tissue evidence="5">Whole organism</tissue>
    </source>
</reference>
<dbReference type="InterPro" id="IPR031311">
    <property type="entry name" value="CHIT_BIND_RR_consensus"/>
</dbReference>
<dbReference type="GO" id="GO:0008010">
    <property type="term" value="F:structural constituent of chitin-based larval cuticle"/>
    <property type="evidence" value="ECO:0007669"/>
    <property type="project" value="TreeGrafter"/>
</dbReference>
<feature type="signal peptide" evidence="4">
    <location>
        <begin position="1"/>
        <end position="19"/>
    </location>
</feature>